<dbReference type="OMA" id="CFNRIMR"/>
<dbReference type="WBParaSite" id="EN70_10012">
    <property type="protein sequence ID" value="EN70_10012"/>
    <property type="gene ID" value="EN70_10012"/>
</dbReference>
<dbReference type="KEGG" id="loa:LOAG_02860"/>
<dbReference type="Pfam" id="PF21045">
    <property type="entry name" value="INT10"/>
    <property type="match status" value="1"/>
</dbReference>
<dbReference type="GO" id="GO:0016180">
    <property type="term" value="P:snRNA processing"/>
    <property type="evidence" value="ECO:0007669"/>
    <property type="project" value="InterPro"/>
</dbReference>
<evidence type="ECO:0000313" key="2">
    <source>
        <dbReference type="Proteomes" id="UP000095285"/>
    </source>
</evidence>
<dbReference type="CTD" id="9940249"/>
<gene>
    <name evidence="1 3" type="ORF">LOAG_02860</name>
</gene>
<proteinExistence type="predicted"/>
<dbReference type="GO" id="GO:0032039">
    <property type="term" value="C:integrator complex"/>
    <property type="evidence" value="ECO:0007669"/>
    <property type="project" value="InterPro"/>
</dbReference>
<evidence type="ECO:0000313" key="3">
    <source>
        <dbReference type="WBParaSite" id="EN70_10012"/>
    </source>
</evidence>
<dbReference type="InParanoid" id="A0A1I7V584"/>
<dbReference type="Proteomes" id="UP000095285">
    <property type="component" value="Unassembled WGS sequence"/>
</dbReference>
<protein>
    <submittedName>
        <fullName evidence="1 3">Uncharacterized protein</fullName>
    </submittedName>
</protein>
<dbReference type="GeneID" id="9940249"/>
<organism evidence="2 3">
    <name type="scientific">Loa loa</name>
    <name type="common">Eye worm</name>
    <name type="synonym">Filaria loa</name>
    <dbReference type="NCBI Taxonomy" id="7209"/>
    <lineage>
        <taxon>Eukaryota</taxon>
        <taxon>Metazoa</taxon>
        <taxon>Ecdysozoa</taxon>
        <taxon>Nematoda</taxon>
        <taxon>Chromadorea</taxon>
        <taxon>Rhabditida</taxon>
        <taxon>Spirurina</taxon>
        <taxon>Spiruromorpha</taxon>
        <taxon>Filarioidea</taxon>
        <taxon>Onchocercidae</taxon>
        <taxon>Loa</taxon>
    </lineage>
</organism>
<name>A0A1I7V584_LOALO</name>
<reference evidence="3" key="2">
    <citation type="submission" date="2016-11" db="UniProtKB">
        <authorList>
            <consortium name="WormBaseParasite"/>
        </authorList>
    </citation>
    <scope>IDENTIFICATION</scope>
</reference>
<reference evidence="1 2" key="1">
    <citation type="submission" date="2012-04" db="EMBL/GenBank/DDBJ databases">
        <title>The Genome Sequence of Loa loa.</title>
        <authorList>
            <consortium name="The Broad Institute Genome Sequencing Platform"/>
            <consortium name="Broad Institute Genome Sequencing Center for Infectious Disease"/>
            <person name="Nutman T.B."/>
            <person name="Fink D.L."/>
            <person name="Russ C."/>
            <person name="Young S."/>
            <person name="Zeng Q."/>
            <person name="Gargeya S."/>
            <person name="Alvarado L."/>
            <person name="Berlin A."/>
            <person name="Chapman S.B."/>
            <person name="Chen Z."/>
            <person name="Freedman E."/>
            <person name="Gellesch M."/>
            <person name="Goldberg J."/>
            <person name="Griggs A."/>
            <person name="Gujja S."/>
            <person name="Heilman E.R."/>
            <person name="Heiman D."/>
            <person name="Howarth C."/>
            <person name="Mehta T."/>
            <person name="Neiman D."/>
            <person name="Pearson M."/>
            <person name="Roberts A."/>
            <person name="Saif S."/>
            <person name="Shea T."/>
            <person name="Shenoy N."/>
            <person name="Sisk P."/>
            <person name="Stolte C."/>
            <person name="Sykes S."/>
            <person name="White J."/>
            <person name="Yandava C."/>
            <person name="Haas B."/>
            <person name="Henn M.R."/>
            <person name="Nusbaum C."/>
            <person name="Birren B."/>
        </authorList>
    </citation>
    <scope>NUCLEOTIDE SEQUENCE [LARGE SCALE GENOMIC DNA]</scope>
</reference>
<dbReference type="OrthoDB" id="5796844at2759"/>
<dbReference type="AlphaFoldDB" id="A0A1I7V584"/>
<sequence>MELSAKEHLVRCLTEEDDYAVGKAHCRLASLYPDFDLLLCDITELRFYMKWNRATEAVPVLERLVKTHPSDEAWTLIHHLFLKASSSENSTEKVLFTEVSNDAFEFIIGGLTKRFDNDDLLKTKLLLFCLRNADENKFSKLLNRAVTFITERASNDKELESGIGKYHVYLAVFVAPALLKLNFANITVSRALSIVITVLHVGIAWPEHNGTWTNLLRAISENYEADAQHFSQESFKIGAALFDKCVILYDLGTPISLSLNMSGCNTLSNIVDKACSLKSEARRIVFPFFIWYAYKQWKANIREGEVLAWIPEDNWAMDVDKLLNSNTECLTPSKKTKLKERKEEVATFQTEYLMSSRRELCEAYELCCAAVCAYIMSISTDVVAESLYFTAFYSDIRQLITESLLFKCKVNELIAYADDQLGNGDSSTKTVLYFQLACAHCLDRSWPDACENVIHMLNVGTEDDIGSKMPISDIHSSNTCTKNDSNTSNTQPTFIIVKQERLRRIVYDIAYHILFRVYTSTTMDHDNDQLLGALLVLSQIDFATKGYRCFNRIMRHVEAKGSLRSAGLVKYISNIAILEELSRIQDYCSEYVSIQIAIPQVQRRIGQSTRHSIRGTKDGQKQSIEEQIKKCGENPYVTVSTYFNENKEAILKMLGAKF</sequence>
<accession>A0A1S0U5I1</accession>
<dbReference type="InterPro" id="IPR026164">
    <property type="entry name" value="Int_cplx_su10"/>
</dbReference>
<dbReference type="EMBL" id="JH712195">
    <property type="protein sequence ID" value="EFO25623.2"/>
    <property type="molecule type" value="Genomic_DNA"/>
</dbReference>
<evidence type="ECO:0000313" key="1">
    <source>
        <dbReference type="EMBL" id="EFO25623.2"/>
    </source>
</evidence>
<accession>A0A1I7V584</accession>
<dbReference type="RefSeq" id="XP_020303469.1">
    <property type="nucleotide sequence ID" value="XM_020446149.1"/>
</dbReference>
<keyword evidence="2" id="KW-1185">Reference proteome</keyword>